<dbReference type="Pfam" id="PF14337">
    <property type="entry name" value="Abi_alpha"/>
    <property type="match status" value="1"/>
</dbReference>
<gene>
    <name evidence="2" type="ORF">JGU71_16575</name>
</gene>
<feature type="compositionally biased region" description="Low complexity" evidence="1">
    <location>
        <begin position="15"/>
        <end position="25"/>
    </location>
</feature>
<dbReference type="AlphaFoldDB" id="A0A934NSN1"/>
<organism evidence="2 3">
    <name type="scientific">Antrihabitans stalagmiti</name>
    <dbReference type="NCBI Taxonomy" id="2799499"/>
    <lineage>
        <taxon>Bacteria</taxon>
        <taxon>Bacillati</taxon>
        <taxon>Actinomycetota</taxon>
        <taxon>Actinomycetes</taxon>
        <taxon>Mycobacteriales</taxon>
        <taxon>Nocardiaceae</taxon>
        <taxon>Antrihabitans</taxon>
    </lineage>
</organism>
<evidence type="ECO:0000313" key="3">
    <source>
        <dbReference type="Proteomes" id="UP000655868"/>
    </source>
</evidence>
<dbReference type="EMBL" id="JAEMNV010000005">
    <property type="protein sequence ID" value="MBJ8340507.1"/>
    <property type="molecule type" value="Genomic_DNA"/>
</dbReference>
<sequence>MTHAAPENDKEITETEAAATSSSGGAGLLGDLAKTGVSTNPSDASGLAKLAGKSLLRAMGALTKGSIDTANEIAHEISAGEPITEIVDHRVEQVRSAAWNALGMDDRVSSSGKRGATFKDLKLQGDALIDMSWNVANQPREEHPAFKQILDALVPDEARILRFLAVAGPQPAIDVRTKTPFNVGSERLAGGISYIADMAGCAWPDRDQHYLANLNRLGLVRFSEEPVEDYRRYSLLSAHPTADEAHDKAKKTIDIYRSIYLSLFGKQFCEACFTMDGYDAGGWVDSAYEDNIVGKGRRTYQGKHH</sequence>
<dbReference type="RefSeq" id="WP_199705395.1">
    <property type="nucleotide sequence ID" value="NZ_JAEMNV010000005.1"/>
</dbReference>
<evidence type="ECO:0000256" key="1">
    <source>
        <dbReference type="SAM" id="MobiDB-lite"/>
    </source>
</evidence>
<comment type="caution">
    <text evidence="2">The sequence shown here is derived from an EMBL/GenBank/DDBJ whole genome shotgun (WGS) entry which is preliminary data.</text>
</comment>
<dbReference type="Proteomes" id="UP000655868">
    <property type="component" value="Unassembled WGS sequence"/>
</dbReference>
<protein>
    <submittedName>
        <fullName evidence="2">DUF4393 domain-containing protein</fullName>
    </submittedName>
</protein>
<dbReference type="InterPro" id="IPR025506">
    <property type="entry name" value="Abi_alpha"/>
</dbReference>
<reference evidence="2" key="1">
    <citation type="submission" date="2020-12" db="EMBL/GenBank/DDBJ databases">
        <title>Antrihabitans popcorni sp. nov. and Antrihabitans auranticaus sp. nov., isolated from a larva cave.</title>
        <authorList>
            <person name="Lee S.D."/>
            <person name="Kim I.S."/>
        </authorList>
    </citation>
    <scope>NUCLEOTIDE SEQUENCE</scope>
    <source>
        <strain evidence="2">YC3-6</strain>
    </source>
</reference>
<proteinExistence type="predicted"/>
<name>A0A934NSN1_9NOCA</name>
<feature type="compositionally biased region" description="Basic and acidic residues" evidence="1">
    <location>
        <begin position="1"/>
        <end position="13"/>
    </location>
</feature>
<keyword evidence="3" id="KW-1185">Reference proteome</keyword>
<accession>A0A934NSN1</accession>
<dbReference type="Gene3D" id="3.30.110.190">
    <property type="match status" value="1"/>
</dbReference>
<evidence type="ECO:0000313" key="2">
    <source>
        <dbReference type="EMBL" id="MBJ8340507.1"/>
    </source>
</evidence>
<feature type="region of interest" description="Disordered" evidence="1">
    <location>
        <begin position="1"/>
        <end position="25"/>
    </location>
</feature>